<dbReference type="Pfam" id="PF00005">
    <property type="entry name" value="ABC_tran"/>
    <property type="match status" value="1"/>
</dbReference>
<feature type="domain" description="ABC transporter" evidence="5">
    <location>
        <begin position="22"/>
        <end position="261"/>
    </location>
</feature>
<name>A0A6J7H023_9ZZZZ</name>
<dbReference type="InterPro" id="IPR027417">
    <property type="entry name" value="P-loop_NTPase"/>
</dbReference>
<dbReference type="GO" id="GO:0005524">
    <property type="term" value="F:ATP binding"/>
    <property type="evidence" value="ECO:0007669"/>
    <property type="project" value="UniProtKB-KW"/>
</dbReference>
<reference evidence="6" key="1">
    <citation type="submission" date="2020-05" db="EMBL/GenBank/DDBJ databases">
        <authorList>
            <person name="Chiriac C."/>
            <person name="Salcher M."/>
            <person name="Ghai R."/>
            <person name="Kavagutti S V."/>
        </authorList>
    </citation>
    <scope>NUCLEOTIDE SEQUENCE</scope>
</reference>
<dbReference type="PROSITE" id="PS50893">
    <property type="entry name" value="ABC_TRANSPORTER_2"/>
    <property type="match status" value="1"/>
</dbReference>
<dbReference type="PANTHER" id="PTHR43335:SF3">
    <property type="entry name" value="ABC TRANSPORTER"/>
    <property type="match status" value="1"/>
</dbReference>
<evidence type="ECO:0000313" key="6">
    <source>
        <dbReference type="EMBL" id="CAB4913302.1"/>
    </source>
</evidence>
<dbReference type="SUPFAM" id="SSF52540">
    <property type="entry name" value="P-loop containing nucleoside triphosphate hydrolases"/>
    <property type="match status" value="1"/>
</dbReference>
<evidence type="ECO:0000259" key="5">
    <source>
        <dbReference type="PROSITE" id="PS50893"/>
    </source>
</evidence>
<organism evidence="6">
    <name type="scientific">freshwater metagenome</name>
    <dbReference type="NCBI Taxonomy" id="449393"/>
    <lineage>
        <taxon>unclassified sequences</taxon>
        <taxon>metagenomes</taxon>
        <taxon>ecological metagenomes</taxon>
    </lineage>
</organism>
<proteinExistence type="inferred from homology"/>
<keyword evidence="4" id="KW-0067">ATP-binding</keyword>
<gene>
    <name evidence="6" type="ORF">UFOPK3564_01398</name>
</gene>
<dbReference type="SMART" id="SM00382">
    <property type="entry name" value="AAA"/>
    <property type="match status" value="1"/>
</dbReference>
<evidence type="ECO:0000256" key="3">
    <source>
        <dbReference type="ARBA" id="ARBA00022741"/>
    </source>
</evidence>
<comment type="similarity">
    <text evidence="1">Belongs to the ABC transporter superfamily.</text>
</comment>
<sequence>MPPEAAPPTAGLAGPDRAAPAIVLDGLVRRRGERVVLREVSVIVPAGATVALLGPNGAGKSTLLRVLAGLMRPMGGVCRVLGHELPDGRHDLRGRVGYLAHEPMLYRDLTVRENLAHRARLLRVADPAGRVRELLEATDLVRRADFPVHALSRGLTQRTTAAATLLSDPELLLLDEPLANLDPSASARLGALLGPRPAVPAPASPGAGPAARPARTRVIAGHDPEAALAESDIVVGLRDGAVTLLATPDTVGPDQIAALYA</sequence>
<keyword evidence="2" id="KW-0813">Transport</keyword>
<dbReference type="InterPro" id="IPR003593">
    <property type="entry name" value="AAA+_ATPase"/>
</dbReference>
<dbReference type="InterPro" id="IPR003439">
    <property type="entry name" value="ABC_transporter-like_ATP-bd"/>
</dbReference>
<dbReference type="EMBL" id="CAFBMK010000068">
    <property type="protein sequence ID" value="CAB4913302.1"/>
    <property type="molecule type" value="Genomic_DNA"/>
</dbReference>
<dbReference type="PANTHER" id="PTHR43335">
    <property type="entry name" value="ABC TRANSPORTER, ATP-BINDING PROTEIN"/>
    <property type="match status" value="1"/>
</dbReference>
<dbReference type="Gene3D" id="3.40.50.300">
    <property type="entry name" value="P-loop containing nucleotide triphosphate hydrolases"/>
    <property type="match status" value="1"/>
</dbReference>
<evidence type="ECO:0000256" key="1">
    <source>
        <dbReference type="ARBA" id="ARBA00005417"/>
    </source>
</evidence>
<accession>A0A6J7H023</accession>
<dbReference type="GO" id="GO:0016887">
    <property type="term" value="F:ATP hydrolysis activity"/>
    <property type="evidence" value="ECO:0007669"/>
    <property type="project" value="InterPro"/>
</dbReference>
<evidence type="ECO:0000256" key="2">
    <source>
        <dbReference type="ARBA" id="ARBA00022448"/>
    </source>
</evidence>
<keyword evidence="3" id="KW-0547">Nucleotide-binding</keyword>
<protein>
    <submittedName>
        <fullName evidence="6">Unannotated protein</fullName>
    </submittedName>
</protein>
<evidence type="ECO:0000256" key="4">
    <source>
        <dbReference type="ARBA" id="ARBA00022840"/>
    </source>
</evidence>
<dbReference type="AlphaFoldDB" id="A0A6J7H023"/>